<comment type="caution">
    <text evidence="4">The sequence shown here is derived from an EMBL/GenBank/DDBJ whole genome shotgun (WGS) entry which is preliminary data.</text>
</comment>
<evidence type="ECO:0000259" key="3">
    <source>
        <dbReference type="Pfam" id="PF14383"/>
    </source>
</evidence>
<proteinExistence type="predicted"/>
<dbReference type="InterPro" id="IPR025486">
    <property type="entry name" value="DUF4378"/>
</dbReference>
<name>A0AAV0GCJ3_9ASTE</name>
<feature type="domain" description="DUF4378" evidence="2">
    <location>
        <begin position="722"/>
        <end position="874"/>
    </location>
</feature>
<feature type="compositionally biased region" description="Low complexity" evidence="1">
    <location>
        <begin position="354"/>
        <end position="363"/>
    </location>
</feature>
<dbReference type="Pfam" id="PF14309">
    <property type="entry name" value="DUF4378"/>
    <property type="match status" value="1"/>
</dbReference>
<feature type="compositionally biased region" description="Low complexity" evidence="1">
    <location>
        <begin position="383"/>
        <end position="392"/>
    </location>
</feature>
<evidence type="ECO:0000259" key="2">
    <source>
        <dbReference type="Pfam" id="PF14309"/>
    </source>
</evidence>
<feature type="domain" description="DUF3741" evidence="3">
    <location>
        <begin position="73"/>
        <end position="104"/>
    </location>
</feature>
<accession>A0AAV0GCJ3</accession>
<evidence type="ECO:0000313" key="4">
    <source>
        <dbReference type="EMBL" id="CAH9145053.1"/>
    </source>
</evidence>
<organism evidence="4 5">
    <name type="scientific">Cuscuta epithymum</name>
    <dbReference type="NCBI Taxonomy" id="186058"/>
    <lineage>
        <taxon>Eukaryota</taxon>
        <taxon>Viridiplantae</taxon>
        <taxon>Streptophyta</taxon>
        <taxon>Embryophyta</taxon>
        <taxon>Tracheophyta</taxon>
        <taxon>Spermatophyta</taxon>
        <taxon>Magnoliopsida</taxon>
        <taxon>eudicotyledons</taxon>
        <taxon>Gunneridae</taxon>
        <taxon>Pentapetalae</taxon>
        <taxon>asterids</taxon>
        <taxon>lamiids</taxon>
        <taxon>Solanales</taxon>
        <taxon>Convolvulaceae</taxon>
        <taxon>Cuscuteae</taxon>
        <taxon>Cuscuta</taxon>
        <taxon>Cuscuta subgen. Cuscuta</taxon>
    </lineage>
</organism>
<dbReference type="Proteomes" id="UP001152523">
    <property type="component" value="Unassembled WGS sequence"/>
</dbReference>
<dbReference type="PANTHER" id="PTHR21726:SF57">
    <property type="entry name" value="SERINE-RICH ADHESIN FOR PLATELETS-LIKE PROTEIN"/>
    <property type="match status" value="1"/>
</dbReference>
<keyword evidence="5" id="KW-1185">Reference proteome</keyword>
<evidence type="ECO:0008006" key="6">
    <source>
        <dbReference type="Google" id="ProtNLM"/>
    </source>
</evidence>
<feature type="compositionally biased region" description="Basic and acidic residues" evidence="1">
    <location>
        <begin position="319"/>
        <end position="343"/>
    </location>
</feature>
<dbReference type="PANTHER" id="PTHR21726">
    <property type="entry name" value="PHOSPHATIDYLINOSITOL N-ACETYLGLUCOSAMINYLTRANSFERASE SUBUNIT P DOWN SYNDROME CRITICAL REGION PROTEIN 5 -RELATED"/>
    <property type="match status" value="1"/>
</dbReference>
<dbReference type="InterPro" id="IPR032795">
    <property type="entry name" value="DUF3741-assoc"/>
</dbReference>
<evidence type="ECO:0000256" key="1">
    <source>
        <dbReference type="SAM" id="MobiDB-lite"/>
    </source>
</evidence>
<sequence>MEVEKRTLKGGFLHLFDWNLKSRKKLFSSKAEVHESSKQRKEYINEDNSEFQKVNDYRNGIDVKQNYDSHSNSSVSGDEVYGQRPPGVVARLMGLDSLPTSQVSEFYQAPPPPYCQSYRDSHYTRATNDLKKEHQIVVYEDIRNKLDGLSKNPVEMRLKKLQNLPIERFQTETLPPKSAKTISVTRHRMLSPIKSHGFIPPKNAEYIIEASSRIIQQSPRLITNNMMQQGGTSSVPLRIRDLREKMNATQKKKIGEASQSVRYHHSYKHMKRQPAESFLDVSHSKGRDKSVSLAVQAKTNIQKREGSIPGSNNNTNDVTLKEHNEGKYGSRKRSNGEKSVEKRKASKPSNVLRQNNQKQNGSSNKDEESPKPSVSFPRERKSSSSTESSRPLKTVKKVVLNNRNSSGAGRSIVSDMLKEPSSSRSKTCSRKKIPGNDDILSNGTLSNNVLKSNDEKSVKCNVTIEGCTEWDRVEKRNGSDVISFTFTSPIKKTLPDSTPFARNTENKILSLVSESRDIQSLQKSSIAWPLGMNIMGGDALGILLDEKLKELTFKVSSGQDSASSDDIPNITSAEHFKSKFCPSEEKTEVQCDFVSAPLVALQPKTDKFQQSEDIEDDLNRSYIGHEREFNSQYLSPASTLESSVSGDSYSMSDNNESFDVDGTNNRFAGSHRVRDRNSSITLTTEDDAELIDSASSLSIANRNRESTIAFMCADMKGSTYWELEYIRRIIRNADLTRNDKSFSTETHNFISANLFDQLELHKNGSNKSLEDSKHMRKVLFDCVVERLEAKNEESVSGSFQKWERWNMLVERKEWLSEELYREVSCLTEMEELMVDEVVEKDMSTRNGKWIEFGSEELELGIEFETAILTSLVEELVFDISCCHGGGIL</sequence>
<reference evidence="4" key="1">
    <citation type="submission" date="2022-07" db="EMBL/GenBank/DDBJ databases">
        <authorList>
            <person name="Macas J."/>
            <person name="Novak P."/>
            <person name="Neumann P."/>
        </authorList>
    </citation>
    <scope>NUCLEOTIDE SEQUENCE</scope>
</reference>
<dbReference type="AlphaFoldDB" id="A0AAV0GCJ3"/>
<gene>
    <name evidence="4" type="ORF">CEPIT_LOCUS41916</name>
</gene>
<protein>
    <recommendedName>
        <fullName evidence="6">DUF4378 domain-containing protein</fullName>
    </recommendedName>
</protein>
<dbReference type="EMBL" id="CAMAPF010001073">
    <property type="protein sequence ID" value="CAH9145053.1"/>
    <property type="molecule type" value="Genomic_DNA"/>
</dbReference>
<feature type="region of interest" description="Disordered" evidence="1">
    <location>
        <begin position="300"/>
        <end position="435"/>
    </location>
</feature>
<feature type="compositionally biased region" description="Polar residues" evidence="1">
    <location>
        <begin position="309"/>
        <end position="318"/>
    </location>
</feature>
<dbReference type="Pfam" id="PF14383">
    <property type="entry name" value="VARLMGL"/>
    <property type="match status" value="1"/>
</dbReference>
<evidence type="ECO:0000313" key="5">
    <source>
        <dbReference type="Proteomes" id="UP001152523"/>
    </source>
</evidence>